<dbReference type="InterPro" id="IPR001633">
    <property type="entry name" value="EAL_dom"/>
</dbReference>
<dbReference type="CDD" id="cd01949">
    <property type="entry name" value="GGDEF"/>
    <property type="match status" value="1"/>
</dbReference>
<dbReference type="InterPro" id="IPR000014">
    <property type="entry name" value="PAS"/>
</dbReference>
<dbReference type="PROSITE" id="PS50887">
    <property type="entry name" value="GGDEF"/>
    <property type="match status" value="1"/>
</dbReference>
<evidence type="ECO:0000313" key="7">
    <source>
        <dbReference type="Proteomes" id="UP000469125"/>
    </source>
</evidence>
<dbReference type="SUPFAM" id="SSF55073">
    <property type="entry name" value="Nucleotide cyclase"/>
    <property type="match status" value="1"/>
</dbReference>
<dbReference type="Pfam" id="PF08447">
    <property type="entry name" value="PAS_3"/>
    <property type="match status" value="2"/>
</dbReference>
<reference evidence="6 7" key="1">
    <citation type="submission" date="2019-11" db="EMBL/GenBank/DDBJ databases">
        <authorList>
            <person name="Li X."/>
        </authorList>
    </citation>
    <scope>NUCLEOTIDE SEQUENCE [LARGE SCALE GENOMIC DNA]</scope>
    <source>
        <strain evidence="6 7">L9</strain>
    </source>
</reference>
<dbReference type="SUPFAM" id="SSF141868">
    <property type="entry name" value="EAL domain-like"/>
    <property type="match status" value="1"/>
</dbReference>
<dbReference type="Gene3D" id="2.10.70.100">
    <property type="match status" value="1"/>
</dbReference>
<evidence type="ECO:0000259" key="2">
    <source>
        <dbReference type="PROSITE" id="PS50112"/>
    </source>
</evidence>
<evidence type="ECO:0000259" key="4">
    <source>
        <dbReference type="PROSITE" id="PS50883"/>
    </source>
</evidence>
<dbReference type="InterPro" id="IPR052155">
    <property type="entry name" value="Biofilm_reg_signaling"/>
</dbReference>
<dbReference type="PROSITE" id="PS50883">
    <property type="entry name" value="EAL"/>
    <property type="match status" value="1"/>
</dbReference>
<dbReference type="Pfam" id="PF00563">
    <property type="entry name" value="EAL"/>
    <property type="match status" value="1"/>
</dbReference>
<dbReference type="NCBIfam" id="TIGR00229">
    <property type="entry name" value="sensory_box"/>
    <property type="match status" value="2"/>
</dbReference>
<dbReference type="InterPro" id="IPR000700">
    <property type="entry name" value="PAS-assoc_C"/>
</dbReference>
<feature type="domain" description="PAS" evidence="2">
    <location>
        <begin position="163"/>
        <end position="235"/>
    </location>
</feature>
<dbReference type="CDD" id="cd01948">
    <property type="entry name" value="EAL"/>
    <property type="match status" value="1"/>
</dbReference>
<keyword evidence="7" id="KW-1185">Reference proteome</keyword>
<dbReference type="Gene3D" id="3.30.450.20">
    <property type="entry name" value="PAS domain"/>
    <property type="match status" value="2"/>
</dbReference>
<dbReference type="Gene3D" id="3.30.70.270">
    <property type="match status" value="1"/>
</dbReference>
<sequence length="879" mass="101160">MSGFSPNNNRDKITNKTSNLAPGEVSKKKTEGTDLISLEIAQQAGKLGVWEYDIVQDQSYLSKQLLELAGIDPNANFTPCLQKALDFIHSDDRNVYKNIVMKSINNKEHFSKELRIIRVDGKVIHAYVQAQLVFDENNNPIRMVGIVKDITSMKQMEHELQETESKFQHLADNLQAGIWTFDAKNSEYWTSKGIEKITGYIPNDFNSNFTWDSIVHPDDKSLYSSQQSRLQQGINLFHQYRIVHKNGDPVWVQDQTLPVLDRHGNLIRLNGIITDISDQKVCDEKIKRLAYHDHLTDLPTRSLLSQKIEALMKAYRQTPHEFSLMYVNIDRFKSINNTLGYHIGDKLLKQICKRINSFLSNNEMLARISGDEFAVLLSNYDQPDYPITIAKTIIDGFHEPFIVDDYELHLTTSVGISTFPHNGESVEELLQNANTALSRAKKLGKDTYQIYSPSLNIDSFKQYYLERDLRKSIENNELQIYFQPRVEASTGKIVSAEALIRWEHPVWGMVSPGEFIPLAEETGFVNEIGDWVLKEVCRFLKEWEKDNLSIVPISINITAQRFLKSNWKEMYTTILEDTGTDPALIELEITETTIIQYEKPVEDALIYLKELGIRIALDDFGTGYSSLSYIHKFPIDTIKIDQSFTRQITKSDDVEVIIKSIIFMAKGLKLNVVAEGVETFEQLAFYRNQDCSEIQGYLYSKPVPKKDFRSLLKRQMLKISFDESTQLSKNRRKHFRIPLTFPIAASMTLSTMNGKNVNIGKNDVLIEDIGASGLKFLANIHLPVRYDILYEFETTIMNKKITLYGKIVRKEEIKGVFSYGVEFIFDGPERDNFINTLNQFSVQLRKNPFVPNSNIIRDDRFTYLKKRKNQTVIEQIISL</sequence>
<dbReference type="SUPFAM" id="SSF55785">
    <property type="entry name" value="PYP-like sensor domain (PAS domain)"/>
    <property type="match status" value="2"/>
</dbReference>
<dbReference type="Proteomes" id="UP000469125">
    <property type="component" value="Unassembled WGS sequence"/>
</dbReference>
<dbReference type="InterPro" id="IPR000160">
    <property type="entry name" value="GGDEF_dom"/>
</dbReference>
<evidence type="ECO:0000313" key="6">
    <source>
        <dbReference type="EMBL" id="MUK88999.1"/>
    </source>
</evidence>
<dbReference type="SMART" id="SM00086">
    <property type="entry name" value="PAC"/>
    <property type="match status" value="2"/>
</dbReference>
<dbReference type="RefSeq" id="WP_155668975.1">
    <property type="nucleotide sequence ID" value="NZ_WOCA01000008.1"/>
</dbReference>
<dbReference type="PROSITE" id="PS50113">
    <property type="entry name" value="PAC"/>
    <property type="match status" value="2"/>
</dbReference>
<dbReference type="InterPro" id="IPR013655">
    <property type="entry name" value="PAS_fold_3"/>
</dbReference>
<dbReference type="AlphaFoldDB" id="A0A6N8FMM5"/>
<feature type="region of interest" description="Disordered" evidence="1">
    <location>
        <begin position="1"/>
        <end position="26"/>
    </location>
</feature>
<feature type="domain" description="EAL" evidence="4">
    <location>
        <begin position="462"/>
        <end position="716"/>
    </location>
</feature>
<dbReference type="EMBL" id="WOCA01000008">
    <property type="protein sequence ID" value="MUK88999.1"/>
    <property type="molecule type" value="Genomic_DNA"/>
</dbReference>
<accession>A0A6N8FMM5</accession>
<dbReference type="SMART" id="SM00052">
    <property type="entry name" value="EAL"/>
    <property type="match status" value="1"/>
</dbReference>
<feature type="domain" description="GGDEF" evidence="5">
    <location>
        <begin position="320"/>
        <end position="453"/>
    </location>
</feature>
<protein>
    <submittedName>
        <fullName evidence="6">EAL domain-containing protein</fullName>
    </submittedName>
</protein>
<dbReference type="PROSITE" id="PS50112">
    <property type="entry name" value="PAS"/>
    <property type="match status" value="1"/>
</dbReference>
<comment type="caution">
    <text evidence="6">The sequence shown here is derived from an EMBL/GenBank/DDBJ whole genome shotgun (WGS) entry which is preliminary data.</text>
</comment>
<dbReference type="CDD" id="cd00130">
    <property type="entry name" value="PAS"/>
    <property type="match status" value="2"/>
</dbReference>
<dbReference type="NCBIfam" id="TIGR00254">
    <property type="entry name" value="GGDEF"/>
    <property type="match status" value="1"/>
</dbReference>
<name>A0A6N8FMM5_9BACI</name>
<evidence type="ECO:0000256" key="1">
    <source>
        <dbReference type="SAM" id="MobiDB-lite"/>
    </source>
</evidence>
<dbReference type="Gene3D" id="3.20.20.450">
    <property type="entry name" value="EAL domain"/>
    <property type="match status" value="1"/>
</dbReference>
<dbReference type="Pfam" id="PF00990">
    <property type="entry name" value="GGDEF"/>
    <property type="match status" value="1"/>
</dbReference>
<dbReference type="InterPro" id="IPR035965">
    <property type="entry name" value="PAS-like_dom_sf"/>
</dbReference>
<dbReference type="InterPro" id="IPR043128">
    <property type="entry name" value="Rev_trsase/Diguanyl_cyclase"/>
</dbReference>
<dbReference type="InterPro" id="IPR035919">
    <property type="entry name" value="EAL_sf"/>
</dbReference>
<feature type="domain" description="PAC" evidence="3">
    <location>
        <begin position="236"/>
        <end position="288"/>
    </location>
</feature>
<dbReference type="InterPro" id="IPR029787">
    <property type="entry name" value="Nucleotide_cyclase"/>
</dbReference>
<gene>
    <name evidence="6" type="ORF">GMD78_11500</name>
</gene>
<organism evidence="6 7">
    <name type="scientific">Ornithinibacillus caprae</name>
    <dbReference type="NCBI Taxonomy" id="2678566"/>
    <lineage>
        <taxon>Bacteria</taxon>
        <taxon>Bacillati</taxon>
        <taxon>Bacillota</taxon>
        <taxon>Bacilli</taxon>
        <taxon>Bacillales</taxon>
        <taxon>Bacillaceae</taxon>
        <taxon>Ornithinibacillus</taxon>
    </lineage>
</organism>
<evidence type="ECO:0000259" key="5">
    <source>
        <dbReference type="PROSITE" id="PS50887"/>
    </source>
</evidence>
<proteinExistence type="predicted"/>
<dbReference type="InterPro" id="IPR001610">
    <property type="entry name" value="PAC"/>
</dbReference>
<dbReference type="SMART" id="SM00267">
    <property type="entry name" value="GGDEF"/>
    <property type="match status" value="1"/>
</dbReference>
<dbReference type="PANTHER" id="PTHR44757:SF2">
    <property type="entry name" value="BIOFILM ARCHITECTURE MAINTENANCE PROTEIN MBAA"/>
    <property type="match status" value="1"/>
</dbReference>
<evidence type="ECO:0000259" key="3">
    <source>
        <dbReference type="PROSITE" id="PS50113"/>
    </source>
</evidence>
<dbReference type="PANTHER" id="PTHR44757">
    <property type="entry name" value="DIGUANYLATE CYCLASE DGCP"/>
    <property type="match status" value="1"/>
</dbReference>
<feature type="domain" description="PAC" evidence="3">
    <location>
        <begin position="110"/>
        <end position="162"/>
    </location>
</feature>